<proteinExistence type="predicted"/>
<dbReference type="PANTHER" id="PTHR45586:SF1">
    <property type="entry name" value="LIPOPOLYSACCHARIDE ASSEMBLY PROTEIN B"/>
    <property type="match status" value="1"/>
</dbReference>
<keyword evidence="1" id="KW-0677">Repeat</keyword>
<feature type="repeat" description="TPR" evidence="3">
    <location>
        <begin position="553"/>
        <end position="586"/>
    </location>
</feature>
<keyword evidence="4" id="KW-0732">Signal</keyword>
<feature type="repeat" description="TPR" evidence="3">
    <location>
        <begin position="71"/>
        <end position="104"/>
    </location>
</feature>
<dbReference type="InterPro" id="IPR019734">
    <property type="entry name" value="TPR_rpt"/>
</dbReference>
<evidence type="ECO:0000313" key="6">
    <source>
        <dbReference type="Proteomes" id="UP000830116"/>
    </source>
</evidence>
<evidence type="ECO:0000313" key="5">
    <source>
        <dbReference type="EMBL" id="UOF00220.1"/>
    </source>
</evidence>
<dbReference type="SUPFAM" id="SSF48452">
    <property type="entry name" value="TPR-like"/>
    <property type="match status" value="2"/>
</dbReference>
<gene>
    <name evidence="5" type="ORF">MNR06_10960</name>
</gene>
<name>A0ABY4CDF5_9BACT</name>
<dbReference type="Pfam" id="PF14559">
    <property type="entry name" value="TPR_19"/>
    <property type="match status" value="1"/>
</dbReference>
<dbReference type="Pfam" id="PF13432">
    <property type="entry name" value="TPR_16"/>
    <property type="match status" value="3"/>
</dbReference>
<evidence type="ECO:0000256" key="3">
    <source>
        <dbReference type="PROSITE-ProRule" id="PRU00339"/>
    </source>
</evidence>
<dbReference type="PROSITE" id="PS50005">
    <property type="entry name" value="TPR"/>
    <property type="match status" value="4"/>
</dbReference>
<reference evidence="5" key="1">
    <citation type="submission" date="2022-03" db="EMBL/GenBank/DDBJ databases">
        <title>Genome Identification and Characterization of new species Bdellovibrio reynosense LBG001 sp. nov. from a Mexico soil sample.</title>
        <authorList>
            <person name="Camilli A."/>
            <person name="Ajao Y."/>
            <person name="Guo X."/>
        </authorList>
    </citation>
    <scope>NUCLEOTIDE SEQUENCE</scope>
    <source>
        <strain evidence="5">LBG001</strain>
    </source>
</reference>
<evidence type="ECO:0000256" key="1">
    <source>
        <dbReference type="ARBA" id="ARBA00022737"/>
    </source>
</evidence>
<dbReference type="InterPro" id="IPR051012">
    <property type="entry name" value="CellSynth/LPSAsmb/PSIAsmb"/>
</dbReference>
<dbReference type="RefSeq" id="WP_243535970.1">
    <property type="nucleotide sequence ID" value="NZ_CP093442.1"/>
</dbReference>
<dbReference type="PANTHER" id="PTHR45586">
    <property type="entry name" value="TPR REPEAT-CONTAINING PROTEIN PA4667"/>
    <property type="match status" value="1"/>
</dbReference>
<accession>A0ABY4CDF5</accession>
<dbReference type="Gene3D" id="1.25.40.10">
    <property type="entry name" value="Tetratricopeptide repeat domain"/>
    <property type="match status" value="4"/>
</dbReference>
<protein>
    <submittedName>
        <fullName evidence="5">Tetratricopeptide repeat protein</fullName>
    </submittedName>
</protein>
<feature type="repeat" description="TPR" evidence="3">
    <location>
        <begin position="139"/>
        <end position="172"/>
    </location>
</feature>
<dbReference type="SMART" id="SM00028">
    <property type="entry name" value="TPR"/>
    <property type="match status" value="12"/>
</dbReference>
<dbReference type="EMBL" id="CP093442">
    <property type="protein sequence ID" value="UOF00220.1"/>
    <property type="molecule type" value="Genomic_DNA"/>
</dbReference>
<sequence>MHLSKTRTATILLLLLNLTACASFTTNEADKAPYYEASFDDKNRAPASFAPAVVAADGTATLDPLYMRTQADYYFAAGEAYSLEGNSAKAIESFKMTLVYDQESPAVSMRLAAEYLKQGMISESLTQAQEAVKKDEKNIEARLLLGGLYSSLKIYPKALAEYSEVLKLQPSNTEAPLYIGALYSEQKQSDKAVKYFESLLKNSEYATPHLAHYYIGRVRLEQADGKFQKAAEASFKKAIELKPDFSDAVISLGMLYTKQKNEAKALAMYREFQKENSPSSRIAEILAQHYIEKGDYEKAYEQLEIVEADSDEPLNVRMKMALILIEQKRFDTAVVKLQEVLKEAPDSDKVRFYLAAVYEEMQKSELAIKEYRKVPVSSTYFGEAVVHAAYLLKGLGRLDEAIEVAQSGLKDRHDQPQVYAIYASLLDEKNDYKAAAKVLEQGLEKFPENAQLRFYFGTINDRLGNKDIVVREMKKVLEVDPNHVQGMNYLAFTYAEMNVHLPEAEGLARKALAIEPKDGYVLDTLGWILYKQNKFAESIKFLEAAHKYQATVSIIAEHLGDAYFKQSMVEKAKRMYHKAADLETDKKKVEEIRNKIFAIERQELANPRLPASVDGAIAAENQQP</sequence>
<dbReference type="Proteomes" id="UP000830116">
    <property type="component" value="Chromosome"/>
</dbReference>
<feature type="repeat" description="TPR" evidence="3">
    <location>
        <begin position="173"/>
        <end position="206"/>
    </location>
</feature>
<keyword evidence="6" id="KW-1185">Reference proteome</keyword>
<feature type="chain" id="PRO_5045188911" evidence="4">
    <location>
        <begin position="23"/>
        <end position="624"/>
    </location>
</feature>
<organism evidence="5 6">
    <name type="scientific">Bdellovibrio reynosensis</name>
    <dbReference type="NCBI Taxonomy" id="2835041"/>
    <lineage>
        <taxon>Bacteria</taxon>
        <taxon>Pseudomonadati</taxon>
        <taxon>Bdellovibrionota</taxon>
        <taxon>Bdellovibrionia</taxon>
        <taxon>Bdellovibrionales</taxon>
        <taxon>Pseudobdellovibrionaceae</taxon>
        <taxon>Bdellovibrio</taxon>
    </lineage>
</organism>
<dbReference type="InterPro" id="IPR011990">
    <property type="entry name" value="TPR-like_helical_dom_sf"/>
</dbReference>
<evidence type="ECO:0000256" key="2">
    <source>
        <dbReference type="ARBA" id="ARBA00022803"/>
    </source>
</evidence>
<keyword evidence="2 3" id="KW-0802">TPR repeat</keyword>
<evidence type="ECO:0000256" key="4">
    <source>
        <dbReference type="SAM" id="SignalP"/>
    </source>
</evidence>
<feature type="signal peptide" evidence="4">
    <location>
        <begin position="1"/>
        <end position="22"/>
    </location>
</feature>